<dbReference type="PROSITE" id="PS51257">
    <property type="entry name" value="PROKAR_LIPOPROTEIN"/>
    <property type="match status" value="1"/>
</dbReference>
<sequence>MKIQSILAAGLLMMFGACTDLSENLYDKINANEYGQTDSEIASIMGRAYASLRGGSFDGANGYAFSEYVYFISAISSDEAVLPARNGGADWYDGGRYVQLKRHEWDNQNVAITGAWRYCYNGISTVNAIISQIEGSSLKDEQKNKMFAELRAIRAYFYYRLIDWFGNVPLITDYKDLTLPTNSTRAEIFDFTEKELLAIIDQLPESGYGKMTKNAGYCLLARLYLNAEIFSGKSRWEDCLKACQQISGSLETNYFTNFQTENEVSKEILLAIPYDHKMGTSGNFLNWALTHNEQRWAISSTGAFEGGGNSIVAQPGLYYSFDEKDIRRNTMLIGDQIDLRTGEVVDRDPNQEGLQPLSFTDEIGDIMDAKDYEGVHWCKYEQKDGEEWERDHDLVVMRYAEVLLMQAECYVRLNQPEKARPFLEQIRSRAGITGTPETITLQIIEDELKKEFVFEDHRRTDMIRFGTFFTGTWWEKNKITPAYKGIFPIPALEMQKNNKLQQNPGY</sequence>
<evidence type="ECO:0000259" key="8">
    <source>
        <dbReference type="Pfam" id="PF14322"/>
    </source>
</evidence>
<evidence type="ECO:0000259" key="7">
    <source>
        <dbReference type="Pfam" id="PF07980"/>
    </source>
</evidence>
<comment type="caution">
    <text evidence="9">The sequence shown here is derived from an EMBL/GenBank/DDBJ whole genome shotgun (WGS) entry which is preliminary data.</text>
</comment>
<feature type="domain" description="RagB/SusD" evidence="7">
    <location>
        <begin position="376"/>
        <end position="506"/>
    </location>
</feature>
<comment type="subcellular location">
    <subcellularLocation>
        <location evidence="1">Cell outer membrane</location>
    </subcellularLocation>
</comment>
<dbReference type="GO" id="GO:0009279">
    <property type="term" value="C:cell outer membrane"/>
    <property type="evidence" value="ECO:0007669"/>
    <property type="project" value="UniProtKB-SubCell"/>
</dbReference>
<proteinExistence type="inferred from homology"/>
<dbReference type="EMBL" id="VOHW01000017">
    <property type="protein sequence ID" value="TWV59004.1"/>
    <property type="molecule type" value="Genomic_DNA"/>
</dbReference>
<comment type="similarity">
    <text evidence="2">Belongs to the SusD family.</text>
</comment>
<dbReference type="SUPFAM" id="SSF48452">
    <property type="entry name" value="TPR-like"/>
    <property type="match status" value="1"/>
</dbReference>
<reference evidence="9 10" key="1">
    <citation type="submission" date="2019-07" db="EMBL/GenBank/DDBJ databases">
        <title>Genome sequencing of Parabacteroides distasonis iSURF_7.</title>
        <authorList>
            <person name="Degefu H.N."/>
            <person name="Ruoff K.L."/>
            <person name="Price C.E."/>
            <person name="Valls R.A."/>
            <person name="O'Toole G.A."/>
        </authorList>
    </citation>
    <scope>NUCLEOTIDE SEQUENCE [LARGE SCALE GENOMIC DNA]</scope>
    <source>
        <strain evidence="9 10">CFPLTA003_1B</strain>
    </source>
</reference>
<keyword evidence="5" id="KW-0998">Cell outer membrane</keyword>
<gene>
    <name evidence="9" type="ORF">FSA05_19770</name>
</gene>
<dbReference type="RefSeq" id="WP_146376097.1">
    <property type="nucleotide sequence ID" value="NZ_VOHW01000017.1"/>
</dbReference>
<feature type="domain" description="SusD-like N-terminal" evidence="8">
    <location>
        <begin position="98"/>
        <end position="225"/>
    </location>
</feature>
<organism evidence="9 10">
    <name type="scientific">Parabacteroides distasonis</name>
    <dbReference type="NCBI Taxonomy" id="823"/>
    <lineage>
        <taxon>Bacteria</taxon>
        <taxon>Pseudomonadati</taxon>
        <taxon>Bacteroidota</taxon>
        <taxon>Bacteroidia</taxon>
        <taxon>Bacteroidales</taxon>
        <taxon>Tannerellaceae</taxon>
        <taxon>Parabacteroides</taxon>
    </lineage>
</organism>
<evidence type="ECO:0000256" key="1">
    <source>
        <dbReference type="ARBA" id="ARBA00004442"/>
    </source>
</evidence>
<evidence type="ECO:0000313" key="9">
    <source>
        <dbReference type="EMBL" id="TWV59004.1"/>
    </source>
</evidence>
<protein>
    <submittedName>
        <fullName evidence="9">RagB/SusD family nutrient uptake outer membrane protein</fullName>
    </submittedName>
</protein>
<evidence type="ECO:0000256" key="6">
    <source>
        <dbReference type="SAM" id="SignalP"/>
    </source>
</evidence>
<evidence type="ECO:0000256" key="5">
    <source>
        <dbReference type="ARBA" id="ARBA00023237"/>
    </source>
</evidence>
<dbReference type="Gene3D" id="1.25.40.390">
    <property type="match status" value="1"/>
</dbReference>
<dbReference type="Proteomes" id="UP000315827">
    <property type="component" value="Unassembled WGS sequence"/>
</dbReference>
<evidence type="ECO:0000256" key="4">
    <source>
        <dbReference type="ARBA" id="ARBA00023136"/>
    </source>
</evidence>
<dbReference type="InterPro" id="IPR012944">
    <property type="entry name" value="SusD_RagB_dom"/>
</dbReference>
<dbReference type="AlphaFoldDB" id="A0A5C6K9E2"/>
<name>A0A5C6K9E2_PARDI</name>
<feature type="chain" id="PRO_5023129517" evidence="6">
    <location>
        <begin position="20"/>
        <end position="506"/>
    </location>
</feature>
<dbReference type="InterPro" id="IPR033985">
    <property type="entry name" value="SusD-like_N"/>
</dbReference>
<dbReference type="Pfam" id="PF07980">
    <property type="entry name" value="SusD_RagB"/>
    <property type="match status" value="1"/>
</dbReference>
<dbReference type="InterPro" id="IPR011990">
    <property type="entry name" value="TPR-like_helical_dom_sf"/>
</dbReference>
<accession>A0A5C6K9E2</accession>
<evidence type="ECO:0000256" key="3">
    <source>
        <dbReference type="ARBA" id="ARBA00022729"/>
    </source>
</evidence>
<keyword evidence="4" id="KW-0472">Membrane</keyword>
<dbReference type="Pfam" id="PF14322">
    <property type="entry name" value="SusD-like_3"/>
    <property type="match status" value="1"/>
</dbReference>
<evidence type="ECO:0000256" key="2">
    <source>
        <dbReference type="ARBA" id="ARBA00006275"/>
    </source>
</evidence>
<feature type="signal peptide" evidence="6">
    <location>
        <begin position="1"/>
        <end position="19"/>
    </location>
</feature>
<keyword evidence="3 6" id="KW-0732">Signal</keyword>
<dbReference type="CDD" id="cd08977">
    <property type="entry name" value="SusD"/>
    <property type="match status" value="1"/>
</dbReference>
<evidence type="ECO:0000313" key="10">
    <source>
        <dbReference type="Proteomes" id="UP000315827"/>
    </source>
</evidence>